<evidence type="ECO:0000313" key="2">
    <source>
        <dbReference type="Proteomes" id="UP000823749"/>
    </source>
</evidence>
<name>A0AAV6LHY9_9ERIC</name>
<sequence length="388" mass="45529">MEPQPQPPPPTYTVHRPHVEYQLMLEGNEGSTDLSSTLEDGYFQVTRVRCHTPLNAALLCRALKTCRMEKVVDCYMTDGCDVLMERTGYTVPQIFNGIFAEYENKGPGRTSWWLHVKSAFYSVYRNIMLGLKHAYLLGYYCGRLNTDGVSVTMVDKKTKLSFLQSGDFRAGVRRDMLDLSCLMCHTLLLYCVNKSETQLDTLEIPEELVTFIRKLRRVNIFEPNYLEWLLDDSAFWTGAQKSTFIRKLWDRMDSLRTINSEDLDIYMCRRYPCWKSSLILDRQSSKVEDHIEEERQEHFKRIYSTYKEENAATGIPHIYRGCLEHYDSKTYVENRKGKEKVSEIADTILSKGVCSELRMACEWHWWHTEEGLRKRNEQLPYLLSKKDF</sequence>
<gene>
    <name evidence="1" type="ORF">RHGRI_000696</name>
</gene>
<keyword evidence="2" id="KW-1185">Reference proteome</keyword>
<organism evidence="1 2">
    <name type="scientific">Rhododendron griersonianum</name>
    <dbReference type="NCBI Taxonomy" id="479676"/>
    <lineage>
        <taxon>Eukaryota</taxon>
        <taxon>Viridiplantae</taxon>
        <taxon>Streptophyta</taxon>
        <taxon>Embryophyta</taxon>
        <taxon>Tracheophyta</taxon>
        <taxon>Spermatophyta</taxon>
        <taxon>Magnoliopsida</taxon>
        <taxon>eudicotyledons</taxon>
        <taxon>Gunneridae</taxon>
        <taxon>Pentapetalae</taxon>
        <taxon>asterids</taxon>
        <taxon>Ericales</taxon>
        <taxon>Ericaceae</taxon>
        <taxon>Ericoideae</taxon>
        <taxon>Rhodoreae</taxon>
        <taxon>Rhododendron</taxon>
    </lineage>
</organism>
<accession>A0AAV6LHY9</accession>
<dbReference type="AlphaFoldDB" id="A0AAV6LHY9"/>
<dbReference type="Proteomes" id="UP000823749">
    <property type="component" value="Chromosome 1"/>
</dbReference>
<dbReference type="EMBL" id="JACTNZ010000001">
    <property type="protein sequence ID" value="KAG5564592.1"/>
    <property type="molecule type" value="Genomic_DNA"/>
</dbReference>
<proteinExistence type="predicted"/>
<evidence type="ECO:0000313" key="1">
    <source>
        <dbReference type="EMBL" id="KAG5564592.1"/>
    </source>
</evidence>
<comment type="caution">
    <text evidence="1">The sequence shown here is derived from an EMBL/GenBank/DDBJ whole genome shotgun (WGS) entry which is preliminary data.</text>
</comment>
<protein>
    <submittedName>
        <fullName evidence="1">Uncharacterized protein</fullName>
    </submittedName>
</protein>
<reference evidence="1" key="1">
    <citation type="submission" date="2020-08" db="EMBL/GenBank/DDBJ databases">
        <title>Plant Genome Project.</title>
        <authorList>
            <person name="Zhang R.-G."/>
        </authorList>
    </citation>
    <scope>NUCLEOTIDE SEQUENCE</scope>
    <source>
        <strain evidence="1">WSP0</strain>
        <tissue evidence="1">Leaf</tissue>
    </source>
</reference>